<accession>A0ABQ7T6I3</accession>
<keyword evidence="1" id="KW-0812">Transmembrane</keyword>
<dbReference type="InterPro" id="IPR029063">
    <property type="entry name" value="SAM-dependent_MTases_sf"/>
</dbReference>
<evidence type="ECO:0000313" key="3">
    <source>
        <dbReference type="Proteomes" id="UP000826234"/>
    </source>
</evidence>
<name>A0ABQ7T6I3_PHRPL</name>
<protein>
    <submittedName>
        <fullName evidence="2">Uncharacterized protein</fullName>
    </submittedName>
</protein>
<sequence length="67" mass="7618">MREASLDPEAPTLIMSEVVLTYMETERYSHTAHVYRRKLLLVGGVWFHYPFVPGIVVVYLAASGVLH</sequence>
<keyword evidence="1" id="KW-0472">Membrane</keyword>
<dbReference type="PANTHER" id="PTHR46529">
    <property type="entry name" value="TRNA WYBUTOSINE-SYNTHESIZING PROTEIN 4"/>
    <property type="match status" value="1"/>
</dbReference>
<dbReference type="Gene3D" id="3.40.50.150">
    <property type="entry name" value="Vaccinia Virus protein VP39"/>
    <property type="match status" value="1"/>
</dbReference>
<keyword evidence="1" id="KW-1133">Transmembrane helix</keyword>
<dbReference type="PANTHER" id="PTHR46529:SF1">
    <property type="entry name" value="TRNA WYBUTOSINE-SYNTHESIZING PROTEIN 4"/>
    <property type="match status" value="1"/>
</dbReference>
<dbReference type="Proteomes" id="UP000826234">
    <property type="component" value="Unassembled WGS sequence"/>
</dbReference>
<evidence type="ECO:0000256" key="1">
    <source>
        <dbReference type="SAM" id="Phobius"/>
    </source>
</evidence>
<dbReference type="EMBL" id="JAIPUX010001232">
    <property type="protein sequence ID" value="KAH0625305.1"/>
    <property type="molecule type" value="Genomic_DNA"/>
</dbReference>
<proteinExistence type="predicted"/>
<keyword evidence="3" id="KW-1185">Reference proteome</keyword>
<comment type="caution">
    <text evidence="2">The sequence shown here is derived from an EMBL/GenBank/DDBJ whole genome shotgun (WGS) entry which is preliminary data.</text>
</comment>
<reference evidence="2 3" key="1">
    <citation type="journal article" date="2022" name="Gigascience">
        <title>A chromosome-level genome assembly and annotation of the desert horned lizard, Phrynosoma platyrhinos, provides insight into chromosomal rearrangements among reptiles.</title>
        <authorList>
            <person name="Koochekian N."/>
            <person name="Ascanio A."/>
            <person name="Farleigh K."/>
            <person name="Card D.C."/>
            <person name="Schield D.R."/>
            <person name="Castoe T.A."/>
            <person name="Jezkova T."/>
        </authorList>
    </citation>
    <scope>NUCLEOTIDE SEQUENCE [LARGE SCALE GENOMIC DNA]</scope>
    <source>
        <strain evidence="2">NK-2021</strain>
    </source>
</reference>
<evidence type="ECO:0000313" key="2">
    <source>
        <dbReference type="EMBL" id="KAH0625305.1"/>
    </source>
</evidence>
<gene>
    <name evidence="2" type="ORF">JD844_033810</name>
</gene>
<feature type="transmembrane region" description="Helical" evidence="1">
    <location>
        <begin position="39"/>
        <end position="62"/>
    </location>
</feature>
<organism evidence="2 3">
    <name type="scientific">Phrynosoma platyrhinos</name>
    <name type="common">Desert horned lizard</name>
    <dbReference type="NCBI Taxonomy" id="52577"/>
    <lineage>
        <taxon>Eukaryota</taxon>
        <taxon>Metazoa</taxon>
        <taxon>Chordata</taxon>
        <taxon>Craniata</taxon>
        <taxon>Vertebrata</taxon>
        <taxon>Euteleostomi</taxon>
        <taxon>Lepidosauria</taxon>
        <taxon>Squamata</taxon>
        <taxon>Bifurcata</taxon>
        <taxon>Unidentata</taxon>
        <taxon>Episquamata</taxon>
        <taxon>Toxicofera</taxon>
        <taxon>Iguania</taxon>
        <taxon>Phrynosomatidae</taxon>
        <taxon>Phrynosomatinae</taxon>
        <taxon>Phrynosoma</taxon>
    </lineage>
</organism>